<name>A0A4C1U5E4_EUMVA</name>
<sequence length="167" mass="18207">MERGLESQAAAPKIRSNSMTKIEGGVDILLPVGLSRFSIAPLLSTHTRHFYFRPRGPERSLASRAGHDDLERLLNVPSGIVYPVSSSLNALKHRTITAGVGAVGDIVRLLLQLDDLVSYVGCGWESLMKSVTLGNVTMSHRTRERPAECLASLPLNYDRSARAALEN</sequence>
<accession>A0A4C1U5E4</accession>
<gene>
    <name evidence="1" type="ORF">EVAR_9760_1</name>
</gene>
<keyword evidence="2" id="KW-1185">Reference proteome</keyword>
<dbReference type="OrthoDB" id="5843172at2759"/>
<dbReference type="AlphaFoldDB" id="A0A4C1U5E4"/>
<proteinExistence type="predicted"/>
<reference evidence="1 2" key="1">
    <citation type="journal article" date="2019" name="Commun. Biol.">
        <title>The bagworm genome reveals a unique fibroin gene that provides high tensile strength.</title>
        <authorList>
            <person name="Kono N."/>
            <person name="Nakamura H."/>
            <person name="Ohtoshi R."/>
            <person name="Tomita M."/>
            <person name="Numata K."/>
            <person name="Arakawa K."/>
        </authorList>
    </citation>
    <scope>NUCLEOTIDE SEQUENCE [LARGE SCALE GENOMIC DNA]</scope>
</reference>
<dbReference type="Proteomes" id="UP000299102">
    <property type="component" value="Unassembled WGS sequence"/>
</dbReference>
<protein>
    <submittedName>
        <fullName evidence="1">Uncharacterized protein</fullName>
    </submittedName>
</protein>
<comment type="caution">
    <text evidence="1">The sequence shown here is derived from an EMBL/GenBank/DDBJ whole genome shotgun (WGS) entry which is preliminary data.</text>
</comment>
<evidence type="ECO:0000313" key="1">
    <source>
        <dbReference type="EMBL" id="GBP21575.1"/>
    </source>
</evidence>
<dbReference type="EMBL" id="BGZK01000130">
    <property type="protein sequence ID" value="GBP21575.1"/>
    <property type="molecule type" value="Genomic_DNA"/>
</dbReference>
<organism evidence="1 2">
    <name type="scientific">Eumeta variegata</name>
    <name type="common">Bagworm moth</name>
    <name type="synonym">Eumeta japonica</name>
    <dbReference type="NCBI Taxonomy" id="151549"/>
    <lineage>
        <taxon>Eukaryota</taxon>
        <taxon>Metazoa</taxon>
        <taxon>Ecdysozoa</taxon>
        <taxon>Arthropoda</taxon>
        <taxon>Hexapoda</taxon>
        <taxon>Insecta</taxon>
        <taxon>Pterygota</taxon>
        <taxon>Neoptera</taxon>
        <taxon>Endopterygota</taxon>
        <taxon>Lepidoptera</taxon>
        <taxon>Glossata</taxon>
        <taxon>Ditrysia</taxon>
        <taxon>Tineoidea</taxon>
        <taxon>Psychidae</taxon>
        <taxon>Oiketicinae</taxon>
        <taxon>Eumeta</taxon>
    </lineage>
</organism>
<evidence type="ECO:0000313" key="2">
    <source>
        <dbReference type="Proteomes" id="UP000299102"/>
    </source>
</evidence>